<dbReference type="EMBL" id="CP003746">
    <property type="protein sequence ID" value="AFU97845.1"/>
    <property type="molecule type" value="Genomic_DNA"/>
</dbReference>
<gene>
    <name evidence="7" type="ordered locus">M5M_03170</name>
</gene>
<dbReference type="STRING" id="1117647.M5M_03170"/>
<dbReference type="PROSITE" id="PS51184">
    <property type="entry name" value="JMJC"/>
    <property type="match status" value="1"/>
</dbReference>
<dbReference type="PANTHER" id="PTHR13096:SF8">
    <property type="entry name" value="RIBOSOMAL OXYGENASE 1"/>
    <property type="match status" value="1"/>
</dbReference>
<dbReference type="Gene3D" id="2.60.120.650">
    <property type="entry name" value="Cupin"/>
    <property type="match status" value="1"/>
</dbReference>
<dbReference type="Pfam" id="PF08007">
    <property type="entry name" value="JmjC_2"/>
    <property type="match status" value="1"/>
</dbReference>
<keyword evidence="2" id="KW-0479">Metal-binding</keyword>
<keyword evidence="8" id="KW-1185">Reference proteome</keyword>
<accession>K4KI20</accession>
<evidence type="ECO:0000256" key="3">
    <source>
        <dbReference type="ARBA" id="ARBA00022964"/>
    </source>
</evidence>
<dbReference type="eggNOG" id="COG2850">
    <property type="taxonomic scope" value="Bacteria"/>
</dbReference>
<evidence type="ECO:0000256" key="5">
    <source>
        <dbReference type="ARBA" id="ARBA00023004"/>
    </source>
</evidence>
<evidence type="ECO:0000256" key="4">
    <source>
        <dbReference type="ARBA" id="ARBA00023002"/>
    </source>
</evidence>
<evidence type="ECO:0000313" key="8">
    <source>
        <dbReference type="Proteomes" id="UP000000466"/>
    </source>
</evidence>
<reference evidence="7 8" key="1">
    <citation type="journal article" date="2013" name="Genome Announc.">
        <title>Complete genome sequence of Simiduia agarivorans SA1(T), a marine bacterium able to degrade a variety of polysaccharides.</title>
        <authorList>
            <person name="Lin S.Y."/>
            <person name="Shieh W.Y."/>
            <person name="Chen J.S."/>
            <person name="Tang S.L."/>
        </authorList>
    </citation>
    <scope>NUCLEOTIDE SEQUENCE [LARGE SCALE GENOMIC DNA]</scope>
    <source>
        <strain evidence="8">DSM 21679 / JCM 13881 / BCRC 17597 / SA1</strain>
    </source>
</reference>
<keyword evidence="3" id="KW-0223">Dioxygenase</keyword>
<evidence type="ECO:0000256" key="1">
    <source>
        <dbReference type="ARBA" id="ARBA00001954"/>
    </source>
</evidence>
<keyword evidence="4" id="KW-0560">Oxidoreductase</keyword>
<dbReference type="SUPFAM" id="SSF51197">
    <property type="entry name" value="Clavaminate synthase-like"/>
    <property type="match status" value="1"/>
</dbReference>
<name>K4KI20_SIMAS</name>
<dbReference type="KEGG" id="saga:M5M_03170"/>
<dbReference type="SMART" id="SM00558">
    <property type="entry name" value="JmjC"/>
    <property type="match status" value="1"/>
</dbReference>
<evidence type="ECO:0000313" key="7">
    <source>
        <dbReference type="EMBL" id="AFU97845.1"/>
    </source>
</evidence>
<dbReference type="GO" id="GO:0016706">
    <property type="term" value="F:2-oxoglutarate-dependent dioxygenase activity"/>
    <property type="evidence" value="ECO:0007669"/>
    <property type="project" value="TreeGrafter"/>
</dbReference>
<dbReference type="AlphaFoldDB" id="K4KI20"/>
<protein>
    <recommendedName>
        <fullName evidence="6">JmjC domain-containing protein</fullName>
    </recommendedName>
</protein>
<sequence length="383" mass="43588">MKLTRLGHLSLDQFFAEYWQKKPLLIRQALPDWQSPLSPDELAGLAMEPEVESRIVLEQHNAKPWQLRHGPFTESDFQTLPENGWTLLVQAVDHWVPEVTALLDQFRFIPNWRLDDIMVSYAPDGASVGPHFDQYDVFLIQGTGTRRWHLGQHCDEQTERLADTPLNILADFKTAETYDLEPGDLLYVPPGVAHWGIAIGEAMTYSVGFRAPSARELLDDYVAEICTRLTEDQRFTDAAQPSERAGHIDAVTLARVRQLMLEAFEQPEMLGRWFGQYMTAKKYALDEEPGLREPSDDELEEAALVLSTGPVLYQAPDSRFAYIDGALFVNGEQFDCPMGLASALCDNLEIAHWAEQVTNEQQHRLVARLVALEWLWTEDPRQP</sequence>
<evidence type="ECO:0000259" key="6">
    <source>
        <dbReference type="PROSITE" id="PS51184"/>
    </source>
</evidence>
<dbReference type="OrthoDB" id="9764016at2"/>
<proteinExistence type="predicted"/>
<comment type="cofactor">
    <cofactor evidence="1">
        <name>Fe(2+)</name>
        <dbReference type="ChEBI" id="CHEBI:29033"/>
    </cofactor>
</comment>
<keyword evidence="5" id="KW-0408">Iron</keyword>
<feature type="domain" description="JmjC" evidence="6">
    <location>
        <begin position="98"/>
        <end position="226"/>
    </location>
</feature>
<dbReference type="RefSeq" id="WP_015046018.1">
    <property type="nucleotide sequence ID" value="NC_018868.3"/>
</dbReference>
<dbReference type="Pfam" id="PF20514">
    <property type="entry name" value="WHD_ROXA"/>
    <property type="match status" value="1"/>
</dbReference>
<dbReference type="InterPro" id="IPR003347">
    <property type="entry name" value="JmjC_dom"/>
</dbReference>
<dbReference type="InterPro" id="IPR046799">
    <property type="entry name" value="ROXA-like_wH"/>
</dbReference>
<dbReference type="InterPro" id="IPR039994">
    <property type="entry name" value="NO66-like"/>
</dbReference>
<dbReference type="HOGENOM" id="CLU_039125_1_0_6"/>
<dbReference type="Gene3D" id="3.40.366.30">
    <property type="entry name" value="50S ribosomal protein L16 arginine hydroxylase, Chain A, Domain 2"/>
    <property type="match status" value="1"/>
</dbReference>
<dbReference type="Proteomes" id="UP000000466">
    <property type="component" value="Chromosome"/>
</dbReference>
<dbReference type="PANTHER" id="PTHR13096">
    <property type="entry name" value="MINA53 MYC INDUCED NUCLEAR ANTIGEN"/>
    <property type="match status" value="1"/>
</dbReference>
<dbReference type="GO" id="GO:0046872">
    <property type="term" value="F:metal ion binding"/>
    <property type="evidence" value="ECO:0007669"/>
    <property type="project" value="UniProtKB-KW"/>
</dbReference>
<evidence type="ECO:0000256" key="2">
    <source>
        <dbReference type="ARBA" id="ARBA00022723"/>
    </source>
</evidence>
<organism evidence="7 8">
    <name type="scientific">Simiduia agarivorans (strain DSM 21679 / JCM 13881 / BCRC 17597 / SA1)</name>
    <dbReference type="NCBI Taxonomy" id="1117647"/>
    <lineage>
        <taxon>Bacteria</taxon>
        <taxon>Pseudomonadati</taxon>
        <taxon>Pseudomonadota</taxon>
        <taxon>Gammaproteobacteria</taxon>
        <taxon>Cellvibrionales</taxon>
        <taxon>Cellvibrionaceae</taxon>
        <taxon>Simiduia</taxon>
    </lineage>
</organism>